<evidence type="ECO:0000256" key="4">
    <source>
        <dbReference type="ARBA" id="ARBA00022764"/>
    </source>
</evidence>
<dbReference type="CDD" id="cd09916">
    <property type="entry name" value="CpxP_like"/>
    <property type="match status" value="1"/>
</dbReference>
<dbReference type="InterPro" id="IPR012899">
    <property type="entry name" value="LTXXQ"/>
</dbReference>
<dbReference type="Proteomes" id="UP000279457">
    <property type="component" value="Unassembled WGS sequence"/>
</dbReference>
<keyword evidence="4" id="KW-0574">Periplasm</keyword>
<organism evidence="7 8">
    <name type="scientific">Erwinia psidii</name>
    <dbReference type="NCBI Taxonomy" id="69224"/>
    <lineage>
        <taxon>Bacteria</taxon>
        <taxon>Pseudomonadati</taxon>
        <taxon>Pseudomonadota</taxon>
        <taxon>Gammaproteobacteria</taxon>
        <taxon>Enterobacterales</taxon>
        <taxon>Erwiniaceae</taxon>
        <taxon>Erwinia</taxon>
    </lineage>
</organism>
<keyword evidence="8" id="KW-1185">Reference proteome</keyword>
<dbReference type="InterPro" id="IPR052211">
    <property type="entry name" value="Cpx_auxiliary_protein"/>
</dbReference>
<proteinExistence type="inferred from homology"/>
<gene>
    <name evidence="7" type="ORF">EB241_05285</name>
</gene>
<evidence type="ECO:0000256" key="3">
    <source>
        <dbReference type="ARBA" id="ARBA00022729"/>
    </source>
</evidence>
<comment type="similarity">
    <text evidence="2">Belongs to the CpxP/Spy family.</text>
</comment>
<keyword evidence="3 6" id="KW-0732">Signal</keyword>
<feature type="compositionally biased region" description="Basic and acidic residues" evidence="5">
    <location>
        <begin position="143"/>
        <end position="162"/>
    </location>
</feature>
<evidence type="ECO:0000256" key="5">
    <source>
        <dbReference type="SAM" id="MobiDB-lite"/>
    </source>
</evidence>
<dbReference type="EMBL" id="RHHM01000003">
    <property type="protein sequence ID" value="RQM39171.1"/>
    <property type="molecule type" value="Genomic_DNA"/>
</dbReference>
<dbReference type="AlphaFoldDB" id="A0A3N6SK43"/>
<feature type="signal peptide" evidence="6">
    <location>
        <begin position="1"/>
        <end position="23"/>
    </location>
</feature>
<dbReference type="PIRSF" id="PIRSF034445">
    <property type="entry name" value="CpxP_Spy"/>
    <property type="match status" value="1"/>
</dbReference>
<reference evidence="7 8" key="1">
    <citation type="submission" date="2018-10" db="EMBL/GenBank/DDBJ databases">
        <title>Draft genome sequence for the type isolate of Erwinia psidii, agent causal of bacterial blight in guava (Psidium guajava) and wilt and die-back of Eucalyptus spp.</title>
        <authorList>
            <person name="Hermenegildo P.S."/>
            <person name="Santos S.A."/>
            <person name="Guimaraes L.M.S."/>
            <person name="Vidigal P.M.P."/>
            <person name="Pereira I.C."/>
            <person name="Badel J.L."/>
            <person name="Alfenas-Zerbini P."/>
            <person name="Ferreira M.A.S.V."/>
            <person name="Alfenas A.C."/>
        </authorList>
    </citation>
    <scope>NUCLEOTIDE SEQUENCE [LARGE SCALE GENOMIC DNA]</scope>
    <source>
        <strain evidence="7 8">IBSBF 435</strain>
    </source>
</reference>
<dbReference type="Gene3D" id="1.20.120.1490">
    <property type="match status" value="1"/>
</dbReference>
<feature type="region of interest" description="Disordered" evidence="5">
    <location>
        <begin position="134"/>
        <end position="162"/>
    </location>
</feature>
<name>A0A3N6SK43_9GAMM</name>
<dbReference type="OrthoDB" id="6415382at2"/>
<comment type="caution">
    <text evidence="7">The sequence shown here is derived from an EMBL/GenBank/DDBJ whole genome shotgun (WGS) entry which is preliminary data.</text>
</comment>
<evidence type="ECO:0000313" key="7">
    <source>
        <dbReference type="EMBL" id="RQM39171.1"/>
    </source>
</evidence>
<evidence type="ECO:0000313" key="8">
    <source>
        <dbReference type="Proteomes" id="UP000279457"/>
    </source>
</evidence>
<protein>
    <submittedName>
        <fullName evidence="7">ATP-independent periplasmic protein-refolding chaperone</fullName>
    </submittedName>
</protein>
<accession>A0A3N6SK43</accession>
<dbReference type="GO" id="GO:0030288">
    <property type="term" value="C:outer membrane-bounded periplasmic space"/>
    <property type="evidence" value="ECO:0007669"/>
    <property type="project" value="TreeGrafter"/>
</dbReference>
<dbReference type="RefSeq" id="WP_124232147.1">
    <property type="nucleotide sequence ID" value="NZ_RHHM01000003.1"/>
</dbReference>
<dbReference type="PANTHER" id="PTHR38102">
    <property type="entry name" value="PERIPLASMIC CHAPERONE SPY"/>
    <property type="match status" value="1"/>
</dbReference>
<dbReference type="PANTHER" id="PTHR38102:SF1">
    <property type="entry name" value="PERIPLASMIC CHAPERONE SPY"/>
    <property type="match status" value="1"/>
</dbReference>
<evidence type="ECO:0000256" key="2">
    <source>
        <dbReference type="ARBA" id="ARBA00008441"/>
    </source>
</evidence>
<evidence type="ECO:0000256" key="1">
    <source>
        <dbReference type="ARBA" id="ARBA00004418"/>
    </source>
</evidence>
<dbReference type="GO" id="GO:0051082">
    <property type="term" value="F:unfolded protein binding"/>
    <property type="evidence" value="ECO:0007669"/>
    <property type="project" value="TreeGrafter"/>
</dbReference>
<dbReference type="NCBIfam" id="NF007769">
    <property type="entry name" value="PRK10455.1"/>
    <property type="match status" value="1"/>
</dbReference>
<evidence type="ECO:0000256" key="6">
    <source>
        <dbReference type="SAM" id="SignalP"/>
    </source>
</evidence>
<comment type="subcellular location">
    <subcellularLocation>
        <location evidence="1">Periplasm</location>
    </subcellularLocation>
</comment>
<feature type="chain" id="PRO_5018148692" evidence="6">
    <location>
        <begin position="24"/>
        <end position="162"/>
    </location>
</feature>
<sequence>MRKLTSLVVAMTLAMGAANIVHAAADNITPPPAGADKPMMHKPPRHGGPHEMFKDLNLTQAQKQQMHTIMKDAHKDMPEPSVDERRAIQSIIASDTFDQAKADAQASQMAANGKARALKMLETQNKMYNVLTPEQKKQFNQNFEKRLTEKPHREGKMDHAED</sequence>
<dbReference type="Pfam" id="PF07813">
    <property type="entry name" value="LTXXQ"/>
    <property type="match status" value="1"/>
</dbReference>